<evidence type="ECO:0000256" key="3">
    <source>
        <dbReference type="ARBA" id="ARBA00009127"/>
    </source>
</evidence>
<dbReference type="PROSITE" id="PS00028">
    <property type="entry name" value="ZINC_FINGER_C2H2_1"/>
    <property type="match status" value="1"/>
</dbReference>
<dbReference type="Gene3D" id="2.120.10.30">
    <property type="entry name" value="TolB, C-terminal domain"/>
    <property type="match status" value="1"/>
</dbReference>
<dbReference type="Proteomes" id="UP000649617">
    <property type="component" value="Unassembled WGS sequence"/>
</dbReference>
<dbReference type="InterPro" id="IPR004882">
    <property type="entry name" value="Luc7-rel"/>
</dbReference>
<evidence type="ECO:0000256" key="7">
    <source>
        <dbReference type="SAM" id="SignalP"/>
    </source>
</evidence>
<dbReference type="InterPro" id="IPR017996">
    <property type="entry name" value="MRJP/yellow-related"/>
</dbReference>
<reference evidence="9" key="1">
    <citation type="submission" date="2021-02" db="EMBL/GenBank/DDBJ databases">
        <authorList>
            <person name="Dougan E. K."/>
            <person name="Rhodes N."/>
            <person name="Thang M."/>
            <person name="Chan C."/>
        </authorList>
    </citation>
    <scope>NUCLEOTIDE SEQUENCE</scope>
</reference>
<dbReference type="EMBL" id="CAJNIZ010039757">
    <property type="protein sequence ID" value="CAE7594137.1"/>
    <property type="molecule type" value="Genomic_DNA"/>
</dbReference>
<dbReference type="InterPro" id="IPR000571">
    <property type="entry name" value="Znf_CCCH"/>
</dbReference>
<gene>
    <name evidence="9" type="primary">Xylt1</name>
    <name evidence="9" type="ORF">SPIL2461_LOCUS15818</name>
</gene>
<evidence type="ECO:0000313" key="10">
    <source>
        <dbReference type="Proteomes" id="UP000649617"/>
    </source>
</evidence>
<feature type="signal peptide" evidence="7">
    <location>
        <begin position="1"/>
        <end position="17"/>
    </location>
</feature>
<feature type="compositionally biased region" description="Basic and acidic residues" evidence="6">
    <location>
        <begin position="627"/>
        <end position="662"/>
    </location>
</feature>
<dbReference type="Pfam" id="PF03022">
    <property type="entry name" value="MRJP"/>
    <property type="match status" value="1"/>
</dbReference>
<sequence length="690" mass="76317">MACCAVFVCFLAMLVGCLLTLLQRRGMLVTGQAVPDLGIPTMSMSHDFRTGLVESVISLETPPGNLAVSSSGRIIFNFHPIHKQPSGYKFAEVMGDSWIPRLDLDKATREVLSLRIGSSGRLFLLDHAGHGVMHTPKLVIFELGSSAKEDRFQMAYSFPNEIAGFGSMLNDFNLSPDESMLYIADTSALAGTPALIACSMALLEKQSKDACRRYLDGHLSVMPETLSINVNGDSALLSVLSRIGVDSIALDRKSRWLYFGPLSSTALFRVPAALLATNASESEVAGAVERYAAKPISDGLSTDDAGNVLVTAFEHSALVAIKPDRSLKVIYRSKEHLQWPDGLSFGPDGWLYVTCSALHHVMRGRSIADYAPFHILRLRMETAAAPGRSVTLKRAPAASPLEAWIRLDALMGPQRDVGKKAKKDPSEDWKSESVCKSFLAGFCPYDKVCAKIHSEAIRERFDQHPEGAKDSETRVSFEKLALQDCEDVLRLAEEYSVERIRNEPRKVKLPSEVVHRIELLKKQSNEIHRRADMLDKEATAGGGYKNLSMTWFRAAKDKLDEAEELERVENKKQLDAIRPTVCEVCGAVYIDEIKYKAHFEFDVHEGYKQVRERHADLEAKHAKMEQAIKAKGKEPSKAPDRRRRGSEEARPRQRSRGEDTRGRAAMVSGRERSGGHPGYSGYRAVAAASG</sequence>
<proteinExistence type="inferred from homology"/>
<dbReference type="GO" id="GO:0008270">
    <property type="term" value="F:zinc ion binding"/>
    <property type="evidence" value="ECO:0007669"/>
    <property type="project" value="UniProtKB-KW"/>
</dbReference>
<keyword evidence="5" id="KW-0863">Zinc-finger</keyword>
<keyword evidence="10" id="KW-1185">Reference proteome</keyword>
<dbReference type="GO" id="GO:0006376">
    <property type="term" value="P:mRNA splice site recognition"/>
    <property type="evidence" value="ECO:0007669"/>
    <property type="project" value="InterPro"/>
</dbReference>
<keyword evidence="5" id="KW-0862">Zinc</keyword>
<comment type="caution">
    <text evidence="9">The sequence shown here is derived from an EMBL/GenBank/DDBJ whole genome shotgun (WGS) entry which is preliminary data.</text>
</comment>
<evidence type="ECO:0000313" key="9">
    <source>
        <dbReference type="EMBL" id="CAE7594137.1"/>
    </source>
</evidence>
<keyword evidence="4" id="KW-0964">Secreted</keyword>
<dbReference type="GO" id="GO:0003729">
    <property type="term" value="F:mRNA binding"/>
    <property type="evidence" value="ECO:0007669"/>
    <property type="project" value="InterPro"/>
</dbReference>
<keyword evidence="7" id="KW-0732">Signal</keyword>
<evidence type="ECO:0000256" key="5">
    <source>
        <dbReference type="PROSITE-ProRule" id="PRU00723"/>
    </source>
</evidence>
<dbReference type="PROSITE" id="PS50103">
    <property type="entry name" value="ZF_C3H1"/>
    <property type="match status" value="1"/>
</dbReference>
<protein>
    <submittedName>
        <fullName evidence="9">Xylt1 protein</fullName>
    </submittedName>
</protein>
<dbReference type="PANTHER" id="PTHR12375">
    <property type="entry name" value="RNA-BINDING PROTEIN LUC7-RELATED"/>
    <property type="match status" value="1"/>
</dbReference>
<feature type="domain" description="C3H1-type" evidence="8">
    <location>
        <begin position="429"/>
        <end position="456"/>
    </location>
</feature>
<dbReference type="Pfam" id="PF03194">
    <property type="entry name" value="LUC7"/>
    <property type="match status" value="1"/>
</dbReference>
<comment type="similarity">
    <text evidence="3">Belongs to the major royal jelly protein family.</text>
</comment>
<feature type="region of interest" description="Disordered" evidence="6">
    <location>
        <begin position="627"/>
        <end position="690"/>
    </location>
</feature>
<keyword evidence="5" id="KW-0479">Metal-binding</keyword>
<feature type="zinc finger region" description="C3H1-type" evidence="5">
    <location>
        <begin position="429"/>
        <end position="456"/>
    </location>
</feature>
<name>A0A812V0A7_SYMPI</name>
<dbReference type="OrthoDB" id="7776143at2759"/>
<dbReference type="GO" id="GO:0005685">
    <property type="term" value="C:U1 snRNP"/>
    <property type="evidence" value="ECO:0007669"/>
    <property type="project" value="InterPro"/>
</dbReference>
<evidence type="ECO:0000256" key="4">
    <source>
        <dbReference type="ARBA" id="ARBA00022525"/>
    </source>
</evidence>
<evidence type="ECO:0000259" key="8">
    <source>
        <dbReference type="PROSITE" id="PS50103"/>
    </source>
</evidence>
<accession>A0A812V0A7</accession>
<comment type="subcellular location">
    <subcellularLocation>
        <location evidence="1">Secreted</location>
    </subcellularLocation>
</comment>
<dbReference type="GO" id="GO:0005576">
    <property type="term" value="C:extracellular region"/>
    <property type="evidence" value="ECO:0007669"/>
    <property type="project" value="UniProtKB-SubCell"/>
</dbReference>
<dbReference type="InterPro" id="IPR011042">
    <property type="entry name" value="6-blade_b-propeller_TolB-like"/>
</dbReference>
<comment type="similarity">
    <text evidence="2">Belongs to the Luc7 family.</text>
</comment>
<evidence type="ECO:0000256" key="1">
    <source>
        <dbReference type="ARBA" id="ARBA00004613"/>
    </source>
</evidence>
<organism evidence="9 10">
    <name type="scientific">Symbiodinium pilosum</name>
    <name type="common">Dinoflagellate</name>
    <dbReference type="NCBI Taxonomy" id="2952"/>
    <lineage>
        <taxon>Eukaryota</taxon>
        <taxon>Sar</taxon>
        <taxon>Alveolata</taxon>
        <taxon>Dinophyceae</taxon>
        <taxon>Suessiales</taxon>
        <taxon>Symbiodiniaceae</taxon>
        <taxon>Symbiodinium</taxon>
    </lineage>
</organism>
<evidence type="ECO:0000256" key="2">
    <source>
        <dbReference type="ARBA" id="ARBA00005655"/>
    </source>
</evidence>
<evidence type="ECO:0000256" key="6">
    <source>
        <dbReference type="SAM" id="MobiDB-lite"/>
    </source>
</evidence>
<dbReference type="AlphaFoldDB" id="A0A812V0A7"/>
<dbReference type="InterPro" id="IPR013087">
    <property type="entry name" value="Znf_C2H2_type"/>
</dbReference>
<dbReference type="SUPFAM" id="SSF101898">
    <property type="entry name" value="NHL repeat"/>
    <property type="match status" value="1"/>
</dbReference>
<feature type="chain" id="PRO_5032908367" evidence="7">
    <location>
        <begin position="18"/>
        <end position="690"/>
    </location>
</feature>